<proteinExistence type="predicted"/>
<dbReference type="PANTHER" id="PTHR43044:SF1">
    <property type="entry name" value="QUINOL:CYTOCHROME C OXIDOREDUCTASE QUINONE-BINDING SUBUNIT 2"/>
    <property type="match status" value="1"/>
</dbReference>
<dbReference type="RefSeq" id="WP_314216218.1">
    <property type="nucleotide sequence ID" value="NZ_CP025189.1"/>
</dbReference>
<organism evidence="2">
    <name type="scientific">Roseomonas mucosa</name>
    <dbReference type="NCBI Taxonomy" id="207340"/>
    <lineage>
        <taxon>Bacteria</taxon>
        <taxon>Pseudomonadati</taxon>
        <taxon>Pseudomonadota</taxon>
        <taxon>Alphaproteobacteria</taxon>
        <taxon>Acetobacterales</taxon>
        <taxon>Roseomonadaceae</taxon>
        <taxon>Roseomonas</taxon>
    </lineage>
</organism>
<evidence type="ECO:0000313" key="2">
    <source>
        <dbReference type="EMBL" id="AWV21528.1"/>
    </source>
</evidence>
<name>A0A4Y1MUA2_9PROT</name>
<dbReference type="EMBL" id="CP025189">
    <property type="protein sequence ID" value="AWV21528.1"/>
    <property type="molecule type" value="Genomic_DNA"/>
</dbReference>
<keyword evidence="1" id="KW-0472">Membrane</keyword>
<evidence type="ECO:0000256" key="1">
    <source>
        <dbReference type="SAM" id="Phobius"/>
    </source>
</evidence>
<feature type="transmembrane region" description="Helical" evidence="1">
    <location>
        <begin position="224"/>
        <end position="242"/>
    </location>
</feature>
<dbReference type="PANTHER" id="PTHR43044">
    <property type="match status" value="1"/>
</dbReference>
<feature type="transmembrane region" description="Helical" evidence="1">
    <location>
        <begin position="318"/>
        <end position="339"/>
    </location>
</feature>
<reference evidence="2" key="1">
    <citation type="submission" date="2017-12" db="EMBL/GenBank/DDBJ databases">
        <authorList>
            <person name="Martens C."/>
            <person name="Dahlstrom E."/>
            <person name="Barbian K."/>
            <person name="Sykora L."/>
            <person name="Ricklefs S."/>
            <person name="Bruno D."/>
            <person name="Anzick I."/>
            <person name="Myles I."/>
            <person name="Datta S.K."/>
        </authorList>
    </citation>
    <scope>NUCLEOTIDE SEQUENCE</scope>
    <source>
        <strain evidence="2">AD2</strain>
    </source>
</reference>
<keyword evidence="1" id="KW-0812">Transmembrane</keyword>
<feature type="transmembrane region" description="Helical" evidence="1">
    <location>
        <begin position="12"/>
        <end position="30"/>
    </location>
</feature>
<gene>
    <name evidence="2" type="ORF">RADP37_00778</name>
</gene>
<feature type="transmembrane region" description="Helical" evidence="1">
    <location>
        <begin position="292"/>
        <end position="312"/>
    </location>
</feature>
<sequence>MRAPALLSGWHPVLAGLVAALLLLGWGLLLSPRLAAVGWLAGLLFWLGISLGAFVLLAVHALTGGHWGAALDGALVPAVAALPLFLLLALPLAFAMPALFPWVADPSRVLHADVAALYLNPPGALLRGGVSLLLWSALAPLLVLLRGAARTALGAVALLLHVVLLTMLSVDWLLSIDPRYHSTAFALGLLVMQMLAGLAWAAVLRPEAGGGGEPGRAGDLAGMLVAAALGTLYLTYVQYLTAWYGNLPDKAAWFLLRREAPWPWVLAAALLLSGLLPLCGPMLRSWRRSPGALARIGLGVLAGLWLHLLWLAGPGFGAWSLLSGALGLVAVGGAWTGLVRGVLAPRLRRPAAPAREGLRHG</sequence>
<dbReference type="AlphaFoldDB" id="A0A4Y1MUA2"/>
<feature type="transmembrane region" description="Helical" evidence="1">
    <location>
        <begin position="74"/>
        <end position="104"/>
    </location>
</feature>
<feature type="transmembrane region" description="Helical" evidence="1">
    <location>
        <begin position="36"/>
        <end position="62"/>
    </location>
</feature>
<feature type="transmembrane region" description="Helical" evidence="1">
    <location>
        <begin position="124"/>
        <end position="145"/>
    </location>
</feature>
<feature type="transmembrane region" description="Helical" evidence="1">
    <location>
        <begin position="180"/>
        <end position="203"/>
    </location>
</feature>
<feature type="transmembrane region" description="Helical" evidence="1">
    <location>
        <begin position="152"/>
        <end position="174"/>
    </location>
</feature>
<keyword evidence="1" id="KW-1133">Transmembrane helix</keyword>
<accession>A0A4Y1MUA2</accession>
<protein>
    <submittedName>
        <fullName evidence="2">Uncharacterized protein</fullName>
    </submittedName>
</protein>
<feature type="transmembrane region" description="Helical" evidence="1">
    <location>
        <begin position="262"/>
        <end position="280"/>
    </location>
</feature>